<comment type="function">
    <text evidence="1">Actins are highly conserved proteins that are involved in various types of cell motility and are ubiquitously expressed in all eukaryotic cells. Essential component of cell cytoskeleton; plays an important role in cytoplasmic streaming, cell shape determination, cell division, organelle movement and extension growth.</text>
</comment>
<evidence type="ECO:0000313" key="12">
    <source>
        <dbReference type="Proteomes" id="UP001234989"/>
    </source>
</evidence>
<feature type="compositionally biased region" description="Polar residues" evidence="10">
    <location>
        <begin position="1"/>
        <end position="19"/>
    </location>
</feature>
<protein>
    <recommendedName>
        <fullName evidence="13">Actin</fullName>
    </recommendedName>
</protein>
<accession>A0AAF0PY41</accession>
<dbReference type="Pfam" id="PF00022">
    <property type="entry name" value="Actin"/>
    <property type="match status" value="2"/>
</dbReference>
<dbReference type="Gene3D" id="3.30.420.40">
    <property type="match status" value="1"/>
</dbReference>
<evidence type="ECO:0000256" key="6">
    <source>
        <dbReference type="ARBA" id="ARBA00022801"/>
    </source>
</evidence>
<dbReference type="PANTHER" id="PTHR11937">
    <property type="entry name" value="ACTIN"/>
    <property type="match status" value="1"/>
</dbReference>
<dbReference type="Gene3D" id="3.90.640.10">
    <property type="entry name" value="Actin, Chain A, domain 4"/>
    <property type="match status" value="1"/>
</dbReference>
<evidence type="ECO:0000313" key="11">
    <source>
        <dbReference type="EMBL" id="WMV10084.1"/>
    </source>
</evidence>
<evidence type="ECO:0000256" key="7">
    <source>
        <dbReference type="ARBA" id="ARBA00022840"/>
    </source>
</evidence>
<feature type="region of interest" description="Disordered" evidence="10">
    <location>
        <begin position="1"/>
        <end position="24"/>
    </location>
</feature>
<reference evidence="11" key="1">
    <citation type="submission" date="2023-08" db="EMBL/GenBank/DDBJ databases">
        <title>A de novo genome assembly of Solanum verrucosum Schlechtendal, a Mexican diploid species geographically isolated from the other diploid A-genome species in potato relatives.</title>
        <authorList>
            <person name="Hosaka K."/>
        </authorList>
    </citation>
    <scope>NUCLEOTIDE SEQUENCE</scope>
    <source>
        <tissue evidence="11">Young leaves</tissue>
    </source>
</reference>
<organism evidence="11 12">
    <name type="scientific">Solanum verrucosum</name>
    <dbReference type="NCBI Taxonomy" id="315347"/>
    <lineage>
        <taxon>Eukaryota</taxon>
        <taxon>Viridiplantae</taxon>
        <taxon>Streptophyta</taxon>
        <taxon>Embryophyta</taxon>
        <taxon>Tracheophyta</taxon>
        <taxon>Spermatophyta</taxon>
        <taxon>Magnoliopsida</taxon>
        <taxon>eudicotyledons</taxon>
        <taxon>Gunneridae</taxon>
        <taxon>Pentapetalae</taxon>
        <taxon>asterids</taxon>
        <taxon>lamiids</taxon>
        <taxon>Solanales</taxon>
        <taxon>Solanaceae</taxon>
        <taxon>Solanoideae</taxon>
        <taxon>Solaneae</taxon>
        <taxon>Solanum</taxon>
    </lineage>
</organism>
<dbReference type="PRINTS" id="PR00190">
    <property type="entry name" value="ACTIN"/>
</dbReference>
<gene>
    <name evidence="11" type="ORF">MTR67_003469</name>
</gene>
<dbReference type="Proteomes" id="UP001234989">
    <property type="component" value="Chromosome 1"/>
</dbReference>
<evidence type="ECO:0000256" key="10">
    <source>
        <dbReference type="SAM" id="MobiDB-lite"/>
    </source>
</evidence>
<dbReference type="InterPro" id="IPR004000">
    <property type="entry name" value="Actin"/>
</dbReference>
<comment type="subcellular location">
    <subcellularLocation>
        <location evidence="2">Cytoplasm</location>
        <location evidence="2">Cytoskeleton</location>
    </subcellularLocation>
</comment>
<evidence type="ECO:0000256" key="8">
    <source>
        <dbReference type="ARBA" id="ARBA00023212"/>
    </source>
</evidence>
<evidence type="ECO:0008006" key="13">
    <source>
        <dbReference type="Google" id="ProtNLM"/>
    </source>
</evidence>
<keyword evidence="5" id="KW-0547">Nucleotide-binding</keyword>
<name>A0AAF0PY41_SOLVR</name>
<dbReference type="EMBL" id="CP133612">
    <property type="protein sequence ID" value="WMV10084.1"/>
    <property type="molecule type" value="Genomic_DNA"/>
</dbReference>
<comment type="similarity">
    <text evidence="3 9">Belongs to the actin family.</text>
</comment>
<evidence type="ECO:0000256" key="3">
    <source>
        <dbReference type="ARBA" id="ARBA00006752"/>
    </source>
</evidence>
<dbReference type="SUPFAM" id="SSF53067">
    <property type="entry name" value="Actin-like ATPase domain"/>
    <property type="match status" value="2"/>
</dbReference>
<sequence length="246" mass="27718">MMDGYSSNTGYSQRNSNDQAGFAGDDSPRAVIKSIVGCPHHSRMDLKHTYVGDDPLVLRGLLVLKYPIEQGIVRNWNDMENLWHHTFYNELGVAPEEHPILLTEAPFNPKANREKMTQIMFETFNVPAMYVASQAVLSQLANGRTTGIVFDSGYSVTHNVPVYEGHVLPHAISRWERDIDIFRDMKETIAYVSLDYEQEIEKAKKFSKSIEKGYKLSGGEVVNIGAETFRCPEVLFQPSLVGMEAT</sequence>
<evidence type="ECO:0000256" key="9">
    <source>
        <dbReference type="RuleBase" id="RU000487"/>
    </source>
</evidence>
<dbReference type="PROSITE" id="PS01132">
    <property type="entry name" value="ACTINS_ACT_LIKE"/>
    <property type="match status" value="1"/>
</dbReference>
<keyword evidence="12" id="KW-1185">Reference proteome</keyword>
<dbReference type="GO" id="GO:0005856">
    <property type="term" value="C:cytoskeleton"/>
    <property type="evidence" value="ECO:0007669"/>
    <property type="project" value="UniProtKB-SubCell"/>
</dbReference>
<evidence type="ECO:0000256" key="4">
    <source>
        <dbReference type="ARBA" id="ARBA00022490"/>
    </source>
</evidence>
<dbReference type="GO" id="GO:0005524">
    <property type="term" value="F:ATP binding"/>
    <property type="evidence" value="ECO:0007669"/>
    <property type="project" value="UniProtKB-KW"/>
</dbReference>
<keyword evidence="6" id="KW-0378">Hydrolase</keyword>
<dbReference type="FunFam" id="3.30.420.40:FF:000148">
    <property type="entry name" value="Actin, alpha skeletal muscle"/>
    <property type="match status" value="1"/>
</dbReference>
<dbReference type="InterPro" id="IPR043129">
    <property type="entry name" value="ATPase_NBD"/>
</dbReference>
<evidence type="ECO:0000256" key="1">
    <source>
        <dbReference type="ARBA" id="ARBA00003780"/>
    </source>
</evidence>
<proteinExistence type="inferred from homology"/>
<keyword evidence="4" id="KW-0963">Cytoplasm</keyword>
<dbReference type="InterPro" id="IPR020902">
    <property type="entry name" value="Actin/actin-like_CS"/>
</dbReference>
<evidence type="ECO:0000256" key="2">
    <source>
        <dbReference type="ARBA" id="ARBA00004245"/>
    </source>
</evidence>
<dbReference type="AlphaFoldDB" id="A0AAF0PY41"/>
<evidence type="ECO:0000256" key="5">
    <source>
        <dbReference type="ARBA" id="ARBA00022741"/>
    </source>
</evidence>
<dbReference type="GO" id="GO:0016787">
    <property type="term" value="F:hydrolase activity"/>
    <property type="evidence" value="ECO:0007669"/>
    <property type="project" value="UniProtKB-KW"/>
</dbReference>
<dbReference type="SMART" id="SM00268">
    <property type="entry name" value="ACTIN"/>
    <property type="match status" value="1"/>
</dbReference>
<keyword evidence="8" id="KW-0206">Cytoskeleton</keyword>
<keyword evidence="7" id="KW-0067">ATP-binding</keyword>